<feature type="domain" description="BAAT/Acyl-CoA thioester hydrolase C-terminal" evidence="1">
    <location>
        <begin position="104"/>
        <end position="256"/>
    </location>
</feature>
<dbReference type="PANTHER" id="PTHR10824:SF4">
    <property type="entry name" value="ACYL-COENZYME A THIOESTERASE 1-LIKE"/>
    <property type="match status" value="1"/>
</dbReference>
<sequence>MKTTCYILCPLILVLIFLFSYEPPIPKNYGKLDLDLYLPNIQAQALIVGFGGAEGGGSWTSDQWAATRQRFLDEGYAFLSIGYFGTETTSAELDRISLNAIHDSVQSVVSRNNIKNVALIGGSKGGELVLNLTSQHAEFSSAIALVPSHVSFPAHTPWMNTSSWSLNDKELTFVPASFTSLVPLLKGLLGEAFKVMLKDKKTVKSALIPVEKIEGSILLLSAENDEQWPSTYMCAQIMNRLNDNAFQFEYEHIIVPGDHSAPLQRFDVIFKFLNQQFKSGPTHTSVSSLD</sequence>
<gene>
    <name evidence="2" type="ORF">SAMN04488029_0831</name>
</gene>
<keyword evidence="2" id="KW-0378">Hydrolase</keyword>
<dbReference type="RefSeq" id="WP_084371142.1">
    <property type="nucleotide sequence ID" value="NZ_FWYF01000001.1"/>
</dbReference>
<dbReference type="Gene3D" id="3.40.50.1820">
    <property type="entry name" value="alpha/beta hydrolase"/>
    <property type="match status" value="1"/>
</dbReference>
<evidence type="ECO:0000313" key="3">
    <source>
        <dbReference type="Proteomes" id="UP000192472"/>
    </source>
</evidence>
<protein>
    <submittedName>
        <fullName evidence="2">BAAT / Acyl-CoA thioester hydrolase C terminal</fullName>
    </submittedName>
</protein>
<dbReference type="Pfam" id="PF08840">
    <property type="entry name" value="BAAT_C"/>
    <property type="match status" value="1"/>
</dbReference>
<dbReference type="InterPro" id="IPR029058">
    <property type="entry name" value="AB_hydrolase_fold"/>
</dbReference>
<evidence type="ECO:0000313" key="2">
    <source>
        <dbReference type="EMBL" id="SMD32486.1"/>
    </source>
</evidence>
<dbReference type="PANTHER" id="PTHR10824">
    <property type="entry name" value="ACYL-COENZYME A THIOESTERASE-RELATED"/>
    <property type="match status" value="1"/>
</dbReference>
<dbReference type="STRING" id="692418.SAMN04488029_0831"/>
<organism evidence="2 3">
    <name type="scientific">Reichenbachiella faecimaris</name>
    <dbReference type="NCBI Taxonomy" id="692418"/>
    <lineage>
        <taxon>Bacteria</taxon>
        <taxon>Pseudomonadati</taxon>
        <taxon>Bacteroidota</taxon>
        <taxon>Cytophagia</taxon>
        <taxon>Cytophagales</taxon>
        <taxon>Reichenbachiellaceae</taxon>
        <taxon>Reichenbachiella</taxon>
    </lineage>
</organism>
<dbReference type="EMBL" id="FWYF01000001">
    <property type="protein sequence ID" value="SMD32486.1"/>
    <property type="molecule type" value="Genomic_DNA"/>
</dbReference>
<reference evidence="2 3" key="1">
    <citation type="submission" date="2017-04" db="EMBL/GenBank/DDBJ databases">
        <authorList>
            <person name="Afonso C.L."/>
            <person name="Miller P.J."/>
            <person name="Scott M.A."/>
            <person name="Spackman E."/>
            <person name="Goraichik I."/>
            <person name="Dimitrov K.M."/>
            <person name="Suarez D.L."/>
            <person name="Swayne D.E."/>
        </authorList>
    </citation>
    <scope>NUCLEOTIDE SEQUENCE [LARGE SCALE GENOMIC DNA]</scope>
    <source>
        <strain evidence="2 3">DSM 26133</strain>
    </source>
</reference>
<dbReference type="SUPFAM" id="SSF53474">
    <property type="entry name" value="alpha/beta-Hydrolases"/>
    <property type="match status" value="1"/>
</dbReference>
<dbReference type="Proteomes" id="UP000192472">
    <property type="component" value="Unassembled WGS sequence"/>
</dbReference>
<evidence type="ECO:0000259" key="1">
    <source>
        <dbReference type="Pfam" id="PF08840"/>
    </source>
</evidence>
<name>A0A1W2G871_REIFA</name>
<dbReference type="GO" id="GO:0006631">
    <property type="term" value="P:fatty acid metabolic process"/>
    <property type="evidence" value="ECO:0007669"/>
    <property type="project" value="TreeGrafter"/>
</dbReference>
<dbReference type="GO" id="GO:0047617">
    <property type="term" value="F:fatty acyl-CoA hydrolase activity"/>
    <property type="evidence" value="ECO:0007669"/>
    <property type="project" value="TreeGrafter"/>
</dbReference>
<proteinExistence type="predicted"/>
<dbReference type="InterPro" id="IPR014940">
    <property type="entry name" value="BAAT_C"/>
</dbReference>
<accession>A0A1W2G871</accession>
<dbReference type="GO" id="GO:0006637">
    <property type="term" value="P:acyl-CoA metabolic process"/>
    <property type="evidence" value="ECO:0007669"/>
    <property type="project" value="TreeGrafter"/>
</dbReference>
<keyword evidence="3" id="KW-1185">Reference proteome</keyword>
<dbReference type="OrthoDB" id="8922993at2"/>
<dbReference type="AlphaFoldDB" id="A0A1W2G871"/>